<sequence length="399" mass="45943">MIKREYYMKQIRPFIGKDIVKVLTGMRRCGKSVMMELLQAELKTGGIRPEQILSLNFEDLSNADLCNAVSLNNWVQEQAKEIDGKVYLFLDEIQEVQGWEKVVNSLRVSMDIDIYVTGSNAKILSGELSTYLAGRYVQFVIYPFSYREFLLGQVADDSGKMFQKYLLMGGMPFLLTLDYQTEAARVYLKDAYNSVLLKDIVQRNKLRDTDLLERIIRYALSSVGQTFSASSIVKFLKSEQRKVSNDTVLNYLNACTAAYLFYKIPRQDVQGKKILAVNEKYYIADHGIREAVYGRNVKDIQQVLENIVCMELLRRGYKVTVGKAGTQEIDFIAERAAEKIYVQVTYLLAGEETIQREFGVYRHVQDNFPKYVVSMDELDFSQNGIKHMNVREFLLSDSW</sequence>
<gene>
    <name evidence="3" type="ORF">E7201_09120</name>
</gene>
<protein>
    <submittedName>
        <fullName evidence="3">ATP-binding protein</fullName>
    </submittedName>
</protein>
<feature type="domain" description="DUF4143" evidence="2">
    <location>
        <begin position="198"/>
        <end position="344"/>
    </location>
</feature>
<evidence type="ECO:0000313" key="3">
    <source>
        <dbReference type="EMBL" id="MBE6093308.1"/>
    </source>
</evidence>
<evidence type="ECO:0000259" key="1">
    <source>
        <dbReference type="Pfam" id="PF13173"/>
    </source>
</evidence>
<proteinExistence type="predicted"/>
<evidence type="ECO:0000259" key="2">
    <source>
        <dbReference type="Pfam" id="PF13635"/>
    </source>
</evidence>
<dbReference type="EMBL" id="SVBY01000071">
    <property type="protein sequence ID" value="MBE6093308.1"/>
    <property type="molecule type" value="Genomic_DNA"/>
</dbReference>
<dbReference type="PANTHER" id="PTHR33295:SF20">
    <property type="entry name" value="ATPASE"/>
    <property type="match status" value="1"/>
</dbReference>
<dbReference type="Proteomes" id="UP000761380">
    <property type="component" value="Unassembled WGS sequence"/>
</dbReference>
<dbReference type="InterPro" id="IPR025420">
    <property type="entry name" value="DUF4143"/>
</dbReference>
<dbReference type="Pfam" id="PF13635">
    <property type="entry name" value="DUF4143"/>
    <property type="match status" value="1"/>
</dbReference>
<organism evidence="3 4">
    <name type="scientific">Selenomonas ruminantium</name>
    <dbReference type="NCBI Taxonomy" id="971"/>
    <lineage>
        <taxon>Bacteria</taxon>
        <taxon>Bacillati</taxon>
        <taxon>Bacillota</taxon>
        <taxon>Negativicutes</taxon>
        <taxon>Selenomonadales</taxon>
        <taxon>Selenomonadaceae</taxon>
        <taxon>Selenomonas</taxon>
    </lineage>
</organism>
<dbReference type="InterPro" id="IPR041682">
    <property type="entry name" value="AAA_14"/>
</dbReference>
<keyword evidence="3" id="KW-0547">Nucleotide-binding</keyword>
<dbReference type="AlphaFoldDB" id="A0A927ZT88"/>
<name>A0A927ZT88_SELRU</name>
<dbReference type="PANTHER" id="PTHR33295">
    <property type="entry name" value="ATPASE"/>
    <property type="match status" value="1"/>
</dbReference>
<dbReference type="InterPro" id="IPR027417">
    <property type="entry name" value="P-loop_NTPase"/>
</dbReference>
<accession>A0A927ZT88</accession>
<comment type="caution">
    <text evidence="3">The sequence shown here is derived from an EMBL/GenBank/DDBJ whole genome shotgun (WGS) entry which is preliminary data.</text>
</comment>
<keyword evidence="3" id="KW-0067">ATP-binding</keyword>
<reference evidence="3" key="1">
    <citation type="submission" date="2019-04" db="EMBL/GenBank/DDBJ databases">
        <title>Evolution of Biomass-Degrading Anaerobic Consortia Revealed by Metagenomics.</title>
        <authorList>
            <person name="Peng X."/>
        </authorList>
    </citation>
    <scope>NUCLEOTIDE SEQUENCE</scope>
    <source>
        <strain evidence="3">SIG240</strain>
    </source>
</reference>
<dbReference type="SUPFAM" id="SSF52540">
    <property type="entry name" value="P-loop containing nucleoside triphosphate hydrolases"/>
    <property type="match status" value="1"/>
</dbReference>
<dbReference type="GO" id="GO:0005524">
    <property type="term" value="F:ATP binding"/>
    <property type="evidence" value="ECO:0007669"/>
    <property type="project" value="UniProtKB-KW"/>
</dbReference>
<dbReference type="Pfam" id="PF13173">
    <property type="entry name" value="AAA_14"/>
    <property type="match status" value="1"/>
</dbReference>
<evidence type="ECO:0000313" key="4">
    <source>
        <dbReference type="Proteomes" id="UP000761380"/>
    </source>
</evidence>
<feature type="domain" description="AAA" evidence="1">
    <location>
        <begin position="20"/>
        <end position="150"/>
    </location>
</feature>